<gene>
    <name evidence="2" type="ORF">LTR05_004134</name>
</gene>
<evidence type="ECO:0000313" key="3">
    <source>
        <dbReference type="Proteomes" id="UP001309876"/>
    </source>
</evidence>
<protein>
    <submittedName>
        <fullName evidence="2">Uncharacterized protein</fullName>
    </submittedName>
</protein>
<feature type="compositionally biased region" description="Basic and acidic residues" evidence="1">
    <location>
        <begin position="120"/>
        <end position="129"/>
    </location>
</feature>
<evidence type="ECO:0000256" key="1">
    <source>
        <dbReference type="SAM" id="MobiDB-lite"/>
    </source>
</evidence>
<feature type="compositionally biased region" description="Acidic residues" evidence="1">
    <location>
        <begin position="130"/>
        <end position="143"/>
    </location>
</feature>
<feature type="region of interest" description="Disordered" evidence="1">
    <location>
        <begin position="68"/>
        <end position="143"/>
    </location>
</feature>
<reference evidence="2 3" key="1">
    <citation type="submission" date="2023-08" db="EMBL/GenBank/DDBJ databases">
        <title>Black Yeasts Isolated from many extreme environments.</title>
        <authorList>
            <person name="Coleine C."/>
            <person name="Stajich J.E."/>
            <person name="Selbmann L."/>
        </authorList>
    </citation>
    <scope>NUCLEOTIDE SEQUENCE [LARGE SCALE GENOMIC DNA]</scope>
    <source>
        <strain evidence="2 3">CCFEE 5910</strain>
    </source>
</reference>
<organism evidence="2 3">
    <name type="scientific">Lithohypha guttulata</name>
    <dbReference type="NCBI Taxonomy" id="1690604"/>
    <lineage>
        <taxon>Eukaryota</taxon>
        <taxon>Fungi</taxon>
        <taxon>Dikarya</taxon>
        <taxon>Ascomycota</taxon>
        <taxon>Pezizomycotina</taxon>
        <taxon>Eurotiomycetes</taxon>
        <taxon>Chaetothyriomycetidae</taxon>
        <taxon>Chaetothyriales</taxon>
        <taxon>Trichomeriaceae</taxon>
        <taxon>Lithohypha</taxon>
    </lineage>
</organism>
<dbReference type="EMBL" id="JAVRRJ010000003">
    <property type="protein sequence ID" value="KAK5086963.1"/>
    <property type="molecule type" value="Genomic_DNA"/>
</dbReference>
<dbReference type="Proteomes" id="UP001309876">
    <property type="component" value="Unassembled WGS sequence"/>
</dbReference>
<feature type="compositionally biased region" description="Basic and acidic residues" evidence="1">
    <location>
        <begin position="68"/>
        <end position="77"/>
    </location>
</feature>
<dbReference type="AlphaFoldDB" id="A0AAN7T314"/>
<keyword evidence="3" id="KW-1185">Reference proteome</keyword>
<accession>A0AAN7T314</accession>
<name>A0AAN7T314_9EURO</name>
<evidence type="ECO:0000313" key="2">
    <source>
        <dbReference type="EMBL" id="KAK5086963.1"/>
    </source>
</evidence>
<sequence length="143" mass="15666">MASLPIEEKVEFLLQILATAHEFKPNYGGLAQRLGINTNGNAQRRFKGIVEADNKFVLESGKDFTKVVETNGSREDGQENAAATTPSKTPKSRKRSKKIETKADADIEESPTKKAKKSSKKEQVKKETDGEGEGEGDEGENAR</sequence>
<proteinExistence type="predicted"/>
<comment type="caution">
    <text evidence="2">The sequence shown here is derived from an EMBL/GenBank/DDBJ whole genome shotgun (WGS) entry which is preliminary data.</text>
</comment>